<organism evidence="2 3">
    <name type="scientific">Enterococcus mundtii</name>
    <dbReference type="NCBI Taxonomy" id="53346"/>
    <lineage>
        <taxon>Bacteria</taxon>
        <taxon>Bacillati</taxon>
        <taxon>Bacillota</taxon>
        <taxon>Bacilli</taxon>
        <taxon>Lactobacillales</taxon>
        <taxon>Enterococcaceae</taxon>
        <taxon>Enterococcus</taxon>
    </lineage>
</organism>
<dbReference type="EMBL" id="NGMS01000001">
    <property type="protein sequence ID" value="OTP26559.1"/>
    <property type="molecule type" value="Genomic_DNA"/>
</dbReference>
<name>A0A242KXH8_ENTMU</name>
<evidence type="ECO:0000313" key="2">
    <source>
        <dbReference type="EMBL" id="OTP26559.1"/>
    </source>
</evidence>
<dbReference type="CDD" id="cd00085">
    <property type="entry name" value="HNHc"/>
    <property type="match status" value="1"/>
</dbReference>
<dbReference type="SUPFAM" id="SSF56672">
    <property type="entry name" value="DNA/RNA polymerases"/>
    <property type="match status" value="1"/>
</dbReference>
<dbReference type="Gene3D" id="1.10.30.50">
    <property type="match status" value="1"/>
</dbReference>
<comment type="caution">
    <text evidence="2">The sequence shown here is derived from an EMBL/GenBank/DDBJ whole genome shotgun (WGS) entry which is preliminary data.</text>
</comment>
<dbReference type="NCBIfam" id="TIGR04416">
    <property type="entry name" value="group_II_RT_mat"/>
    <property type="match status" value="1"/>
</dbReference>
<dbReference type="InterPro" id="IPR051083">
    <property type="entry name" value="GrpII_Intron_Splice-Mob/Def"/>
</dbReference>
<dbReference type="Proteomes" id="UP000195024">
    <property type="component" value="Unassembled WGS sequence"/>
</dbReference>
<evidence type="ECO:0000259" key="1">
    <source>
        <dbReference type="PROSITE" id="PS50878"/>
    </source>
</evidence>
<sequence>MKESFKKIPRMKNTRLRHAEYYGMTEVFDSIYERSNKGEKFKNLMTIITSTDNILLAYRNIKRNNGSATPGIDKVTIYDIEKLDTEEFVNKVRKRFTHYNPRKVKRVEIPKPNGKTRPLGIPSMWDRVAQQCILQVLEPICEPKFYKHSFGFRPNRSAENAVSTAAGRINRAKMQYVVDVDIKGFFDEVDHTKLLRQIWTLGIQDKQLLVILRKMLKAPIQMPNGETIYPTKGTPQGGILSPLLAKINLNEFDWWIAKQWESFKCENINDYYNEKAERWNHQHRYKRLRKTSTLKEMYIVRYADDFKIFTTTRANAEKIFTASKMWLEERLKLPISPEKSKITNLKKKSSEFLGFELKMERKGYDRMGRKNYVCQSHICDKAKKRIKKQLKDQIKLIQKAPNGNDVTRHLNIYNSMVIGIHNYYQIATQVNADLMPIQYQLTQVEKHRFKYLGIKKTSKYKTRDKGIRPYLKSKMTRYINDIPIIPIGFIKTRTALMKHNGVCKYTEEGRKLIHKKLQVVSVQALQWLRSHPVIGERATIEFNDNRISLFVTQQGKCAVTGEELDVIQMHCHHKIPWIKSKDDRYSNLVLISDTIHRLIHATREDTLLSYLQDLNLSDSELEKVNKLRVAVGNTKISFSNQFKTGLRQT</sequence>
<reference evidence="2 3" key="1">
    <citation type="submission" date="2017-05" db="EMBL/GenBank/DDBJ databases">
        <title>The Genome Sequence of Enterococcus mundtii 6B1_DIV0119.</title>
        <authorList>
            <consortium name="The Broad Institute Genomics Platform"/>
            <consortium name="The Broad Institute Genomic Center for Infectious Diseases"/>
            <person name="Earl A."/>
            <person name="Manson A."/>
            <person name="Schwartman J."/>
            <person name="Gilmore M."/>
            <person name="Abouelleil A."/>
            <person name="Cao P."/>
            <person name="Chapman S."/>
            <person name="Cusick C."/>
            <person name="Shea T."/>
            <person name="Young S."/>
            <person name="Neafsey D."/>
            <person name="Nusbaum C."/>
            <person name="Birren B."/>
        </authorList>
    </citation>
    <scope>NUCLEOTIDE SEQUENCE [LARGE SCALE GENOMIC DNA]</scope>
    <source>
        <strain evidence="2 3">6B1_DIV0119</strain>
    </source>
</reference>
<dbReference type="PANTHER" id="PTHR34047:SF8">
    <property type="entry name" value="PROTEIN YKFC"/>
    <property type="match status" value="1"/>
</dbReference>
<gene>
    <name evidence="2" type="ORF">A5802_000274</name>
</gene>
<dbReference type="InterPro" id="IPR003615">
    <property type="entry name" value="HNH_nuc"/>
</dbReference>
<dbReference type="InterPro" id="IPR000477">
    <property type="entry name" value="RT_dom"/>
</dbReference>
<dbReference type="AlphaFoldDB" id="A0A242KXH8"/>
<accession>A0A242KXH8</accession>
<dbReference type="PANTHER" id="PTHR34047">
    <property type="entry name" value="NUCLEAR INTRON MATURASE 1, MITOCHONDRIAL-RELATED"/>
    <property type="match status" value="1"/>
</dbReference>
<dbReference type="CDD" id="cd01651">
    <property type="entry name" value="RT_G2_intron"/>
    <property type="match status" value="1"/>
</dbReference>
<dbReference type="InterPro" id="IPR043502">
    <property type="entry name" value="DNA/RNA_pol_sf"/>
</dbReference>
<dbReference type="PROSITE" id="PS50878">
    <property type="entry name" value="RT_POL"/>
    <property type="match status" value="1"/>
</dbReference>
<dbReference type="SMART" id="SM00507">
    <property type="entry name" value="HNHc"/>
    <property type="match status" value="1"/>
</dbReference>
<evidence type="ECO:0000313" key="3">
    <source>
        <dbReference type="Proteomes" id="UP000195024"/>
    </source>
</evidence>
<protein>
    <recommendedName>
        <fullName evidence="1">Reverse transcriptase domain-containing protein</fullName>
    </recommendedName>
</protein>
<feature type="domain" description="Reverse transcriptase" evidence="1">
    <location>
        <begin position="90"/>
        <end position="357"/>
    </location>
</feature>
<proteinExistence type="predicted"/>
<dbReference type="Pfam" id="PF00078">
    <property type="entry name" value="RVT_1"/>
    <property type="match status" value="1"/>
</dbReference>
<dbReference type="InterPro" id="IPR030931">
    <property type="entry name" value="Group_II_RT_mat"/>
</dbReference>